<dbReference type="RefSeq" id="XP_025376658.1">
    <property type="nucleotide sequence ID" value="XM_025522141.1"/>
</dbReference>
<feature type="compositionally biased region" description="Polar residues" evidence="1">
    <location>
        <begin position="439"/>
        <end position="448"/>
    </location>
</feature>
<keyword evidence="2" id="KW-1133">Transmembrane helix</keyword>
<feature type="transmembrane region" description="Helical" evidence="2">
    <location>
        <begin position="506"/>
        <end position="532"/>
    </location>
</feature>
<reference evidence="3 4" key="1">
    <citation type="journal article" date="2018" name="Mol. Biol. Evol.">
        <title>Broad Genomic Sampling Reveals a Smut Pathogenic Ancestry of the Fungal Clade Ustilaginomycotina.</title>
        <authorList>
            <person name="Kijpornyongpan T."/>
            <person name="Mondo S.J."/>
            <person name="Barry K."/>
            <person name="Sandor L."/>
            <person name="Lee J."/>
            <person name="Lipzen A."/>
            <person name="Pangilinan J."/>
            <person name="LaButti K."/>
            <person name="Hainaut M."/>
            <person name="Henrissat B."/>
            <person name="Grigoriev I.V."/>
            <person name="Spatafora J.W."/>
            <person name="Aime M.C."/>
        </authorList>
    </citation>
    <scope>NUCLEOTIDE SEQUENCE [LARGE SCALE GENOMIC DNA]</scope>
    <source>
        <strain evidence="3 4">MCA 4198</strain>
    </source>
</reference>
<protein>
    <submittedName>
        <fullName evidence="3">Uncharacterized protein</fullName>
    </submittedName>
</protein>
<proteinExistence type="predicted"/>
<feature type="region of interest" description="Disordered" evidence="1">
    <location>
        <begin position="605"/>
        <end position="666"/>
    </location>
</feature>
<dbReference type="Proteomes" id="UP000245768">
    <property type="component" value="Unassembled WGS sequence"/>
</dbReference>
<feature type="transmembrane region" description="Helical" evidence="2">
    <location>
        <begin position="142"/>
        <end position="166"/>
    </location>
</feature>
<feature type="compositionally biased region" description="Low complexity" evidence="1">
    <location>
        <begin position="422"/>
        <end position="434"/>
    </location>
</feature>
<gene>
    <name evidence="3" type="ORF">FA10DRAFT_268013</name>
</gene>
<evidence type="ECO:0000256" key="2">
    <source>
        <dbReference type="SAM" id="Phobius"/>
    </source>
</evidence>
<name>A0A316YIU0_9BASI</name>
<feature type="transmembrane region" description="Helical" evidence="2">
    <location>
        <begin position="186"/>
        <end position="208"/>
    </location>
</feature>
<feature type="transmembrane region" description="Helical" evidence="2">
    <location>
        <begin position="59"/>
        <end position="78"/>
    </location>
</feature>
<feature type="transmembrane region" description="Helical" evidence="2">
    <location>
        <begin position="99"/>
        <end position="122"/>
    </location>
</feature>
<accession>A0A316YIU0</accession>
<dbReference type="OrthoDB" id="3365284at2759"/>
<evidence type="ECO:0000313" key="4">
    <source>
        <dbReference type="Proteomes" id="UP000245768"/>
    </source>
</evidence>
<feature type="compositionally biased region" description="Low complexity" evidence="1">
    <location>
        <begin position="300"/>
        <end position="330"/>
    </location>
</feature>
<evidence type="ECO:0000313" key="3">
    <source>
        <dbReference type="EMBL" id="PWN89460.1"/>
    </source>
</evidence>
<dbReference type="AlphaFoldDB" id="A0A316YIU0"/>
<dbReference type="EMBL" id="KZ819637">
    <property type="protein sequence ID" value="PWN89460.1"/>
    <property type="molecule type" value="Genomic_DNA"/>
</dbReference>
<keyword evidence="2" id="KW-0812">Transmembrane</keyword>
<organism evidence="3 4">
    <name type="scientific">Acaromyces ingoldii</name>
    <dbReference type="NCBI Taxonomy" id="215250"/>
    <lineage>
        <taxon>Eukaryota</taxon>
        <taxon>Fungi</taxon>
        <taxon>Dikarya</taxon>
        <taxon>Basidiomycota</taxon>
        <taxon>Ustilaginomycotina</taxon>
        <taxon>Exobasidiomycetes</taxon>
        <taxon>Exobasidiales</taxon>
        <taxon>Cryptobasidiaceae</taxon>
        <taxon>Acaromyces</taxon>
    </lineage>
</organism>
<keyword evidence="4" id="KW-1185">Reference proteome</keyword>
<feature type="compositionally biased region" description="Low complexity" evidence="1">
    <location>
        <begin position="626"/>
        <end position="638"/>
    </location>
</feature>
<dbReference type="GeneID" id="37044057"/>
<keyword evidence="2" id="KW-0472">Membrane</keyword>
<evidence type="ECO:0000256" key="1">
    <source>
        <dbReference type="SAM" id="MobiDB-lite"/>
    </source>
</evidence>
<feature type="transmembrane region" description="Helical" evidence="2">
    <location>
        <begin position="254"/>
        <end position="276"/>
    </location>
</feature>
<feature type="region of interest" description="Disordered" evidence="1">
    <location>
        <begin position="408"/>
        <end position="448"/>
    </location>
</feature>
<sequence>MSLSSRFELLPRPPRSRLSLGSEETRAMLPDFVEAQQLRQFVERLFIYKLDVPGSYVQIKLGACIIALLVAVVSLISLRRVFLRSFWLFRLVKRPSGTLVVPNSVLIFSVVEGFFGILFITFQWLVCDFYQHKNMRPTNFCLWYLLLWIPLIFAPIWAAKGTYFALPSSLEPLDNPNQRWYLRPAFFNFLGLAVPTSLAISIFVPAIVANDFYRTAYHEQLSYLETYATATQLSQDMVQDAQRVWYDVLKAIRIVNITFILWTFWALCMCLSYSYVSWRLISAISNQLKASKDPMSSARQWQQEQEQQKQIGRAQSQTSNSISSAGASDSPGMLGNAPLPQPSSLQKLKVPVRSKKVRTPKDNFYFTEAEMENDTLSTSFFPPVRPSRFFHTDRMGDKRGGKDLEERMDEEVESGGHHHQQPQEQEQEQSPQSPRDVSFVSTSNPPTTKRSELRGAYIHLWIQFAAISPACFLFALAACSLGAGSYGLYEQPKGTDLNDMGVKFERLFICELIAKIWITCVFGTVTLTAIVVKTYEHAFVNLTIKVPVVGLAPTRKSNTFSPAVINPTGSSFFETRTRDDRTADNKGGRYALRKQDSDLVPLKEVAESPSSPTAGQPVFSTPSMLSSQSPRASKPSSPDIRAPAGGHVNESAARNQGGVWYRLWEP</sequence>
<feature type="compositionally biased region" description="Polar residues" evidence="1">
    <location>
        <begin position="608"/>
        <end position="625"/>
    </location>
</feature>
<feature type="region of interest" description="Disordered" evidence="1">
    <location>
        <begin position="295"/>
        <end position="353"/>
    </location>
</feature>
<dbReference type="InParanoid" id="A0A316YIU0"/>
<feature type="transmembrane region" description="Helical" evidence="2">
    <location>
        <begin position="460"/>
        <end position="486"/>
    </location>
</feature>